<name>A0A9W9F1V4_9EURO</name>
<dbReference type="EMBL" id="JAPMSZ010000009">
    <property type="protein sequence ID" value="KAJ5092016.1"/>
    <property type="molecule type" value="Genomic_DNA"/>
</dbReference>
<dbReference type="RefSeq" id="XP_056510213.1">
    <property type="nucleotide sequence ID" value="XM_056657413.1"/>
</dbReference>
<feature type="compositionally biased region" description="Basic and acidic residues" evidence="1">
    <location>
        <begin position="282"/>
        <end position="291"/>
    </location>
</feature>
<feature type="region of interest" description="Disordered" evidence="1">
    <location>
        <begin position="42"/>
        <end position="119"/>
    </location>
</feature>
<dbReference type="Proteomes" id="UP001141434">
    <property type="component" value="Unassembled WGS sequence"/>
</dbReference>
<feature type="compositionally biased region" description="Basic and acidic residues" evidence="1">
    <location>
        <begin position="106"/>
        <end position="117"/>
    </location>
</feature>
<dbReference type="GeneID" id="81396582"/>
<organism evidence="2 3">
    <name type="scientific">Penicillium alfredii</name>
    <dbReference type="NCBI Taxonomy" id="1506179"/>
    <lineage>
        <taxon>Eukaryota</taxon>
        <taxon>Fungi</taxon>
        <taxon>Dikarya</taxon>
        <taxon>Ascomycota</taxon>
        <taxon>Pezizomycotina</taxon>
        <taxon>Eurotiomycetes</taxon>
        <taxon>Eurotiomycetidae</taxon>
        <taxon>Eurotiales</taxon>
        <taxon>Aspergillaceae</taxon>
        <taxon>Penicillium</taxon>
    </lineage>
</organism>
<accession>A0A9W9F1V4</accession>
<dbReference type="AlphaFoldDB" id="A0A9W9F1V4"/>
<evidence type="ECO:0000313" key="2">
    <source>
        <dbReference type="EMBL" id="KAJ5092016.1"/>
    </source>
</evidence>
<comment type="caution">
    <text evidence="2">The sequence shown here is derived from an EMBL/GenBank/DDBJ whole genome shotgun (WGS) entry which is preliminary data.</text>
</comment>
<evidence type="ECO:0000256" key="1">
    <source>
        <dbReference type="SAM" id="MobiDB-lite"/>
    </source>
</evidence>
<sequence>MVASHKVAVVIYPPPVNPELYKPFDEEFDRTVDRILSEEASIEEAREQEKSDENLDFGIGAVDDESTGLSTRSLRNTKKSPYFPPPVTETTYFPTEEKHSKRKYSKGKDSKGKRSPEVQRSITGMDVDNHVPEVLHQSMGGNPMNGTDDHIPLPAFTPNAPDGAVEAEAPEEDILFASLESPQRDDLLHFIASHPFMHQPQPARRSARRQFTDQIRNEAMQLGMDKESANGLIQYVRQLYLGIHGIESTADFDNVEGSTFGDEVDDESERYACGSRRKNRKRSVDDHGEHAKPKKKSKRRSSSDSKAQPWAAPQNGHEAVVVDLSDIFKSNLNGYSDVDERIAVDPVSQKAANIEKTLDAEKGTDAVDSPPQYEEWTGFEEEQQPVDTGTDLLVVDISNGNGVSHDPPQDQTLPSALKGPISEPQSHEQESVDHAREQAKKEKNRKKRARNKDRRNRRHRESLQSAPGSPPSHPEPEAQLQPSTPVSKSASPRKSFLSPDPSQWDVDF</sequence>
<feature type="compositionally biased region" description="Basic and acidic residues" evidence="1">
    <location>
        <begin position="425"/>
        <end position="441"/>
    </location>
</feature>
<feature type="compositionally biased region" description="Polar residues" evidence="1">
    <location>
        <begin position="480"/>
        <end position="492"/>
    </location>
</feature>
<dbReference type="OrthoDB" id="10265068at2759"/>
<evidence type="ECO:0000313" key="3">
    <source>
        <dbReference type="Proteomes" id="UP001141434"/>
    </source>
</evidence>
<feature type="compositionally biased region" description="Basic residues" evidence="1">
    <location>
        <begin position="442"/>
        <end position="460"/>
    </location>
</feature>
<proteinExistence type="predicted"/>
<feature type="region of interest" description="Disordered" evidence="1">
    <location>
        <begin position="355"/>
        <end position="508"/>
    </location>
</feature>
<gene>
    <name evidence="2" type="ORF">NUU61_006886</name>
</gene>
<feature type="region of interest" description="Disordered" evidence="1">
    <location>
        <begin position="252"/>
        <end position="315"/>
    </location>
</feature>
<feature type="compositionally biased region" description="Basic and acidic residues" evidence="1">
    <location>
        <begin position="356"/>
        <end position="365"/>
    </location>
</feature>
<reference evidence="2" key="1">
    <citation type="submission" date="2022-11" db="EMBL/GenBank/DDBJ databases">
        <authorList>
            <person name="Petersen C."/>
        </authorList>
    </citation>
    <scope>NUCLEOTIDE SEQUENCE</scope>
    <source>
        <strain evidence="2">IBT 34128</strain>
    </source>
</reference>
<protein>
    <submittedName>
        <fullName evidence="2">Uncharacterized protein</fullName>
    </submittedName>
</protein>
<keyword evidence="3" id="KW-1185">Reference proteome</keyword>
<reference evidence="2" key="2">
    <citation type="journal article" date="2023" name="IMA Fungus">
        <title>Comparative genomic study of the Penicillium genus elucidates a diverse pangenome and 15 lateral gene transfer events.</title>
        <authorList>
            <person name="Petersen C."/>
            <person name="Sorensen T."/>
            <person name="Nielsen M.R."/>
            <person name="Sondergaard T.E."/>
            <person name="Sorensen J.L."/>
            <person name="Fitzpatrick D.A."/>
            <person name="Frisvad J.C."/>
            <person name="Nielsen K.L."/>
        </authorList>
    </citation>
    <scope>NUCLEOTIDE SEQUENCE</scope>
    <source>
        <strain evidence="2">IBT 34128</strain>
    </source>
</reference>
<feature type="compositionally biased region" description="Basic and acidic residues" evidence="1">
    <location>
        <begin position="42"/>
        <end position="53"/>
    </location>
</feature>